<organism evidence="3 4">
    <name type="scientific">Monascus purpureus</name>
    <name type="common">Red mold</name>
    <name type="synonym">Monascus anka</name>
    <dbReference type="NCBI Taxonomy" id="5098"/>
    <lineage>
        <taxon>Eukaryota</taxon>
        <taxon>Fungi</taxon>
        <taxon>Dikarya</taxon>
        <taxon>Ascomycota</taxon>
        <taxon>Pezizomycotina</taxon>
        <taxon>Eurotiomycetes</taxon>
        <taxon>Eurotiomycetidae</taxon>
        <taxon>Eurotiales</taxon>
        <taxon>Aspergillaceae</taxon>
        <taxon>Monascus</taxon>
    </lineage>
</organism>
<dbReference type="AlphaFoldDB" id="A0A507QXB4"/>
<dbReference type="PANTHER" id="PTHR35184">
    <property type="entry name" value="YALI0C10208P"/>
    <property type="match status" value="1"/>
</dbReference>
<keyword evidence="2" id="KW-1133">Transmembrane helix</keyword>
<feature type="compositionally biased region" description="Basic and acidic residues" evidence="1">
    <location>
        <begin position="308"/>
        <end position="317"/>
    </location>
</feature>
<accession>A0A507QXB4</accession>
<reference evidence="3 4" key="1">
    <citation type="submission" date="2019-06" db="EMBL/GenBank/DDBJ databases">
        <title>Wine fermentation using esterase from Monascus purpureus.</title>
        <authorList>
            <person name="Geng C."/>
            <person name="Zhang Y."/>
        </authorList>
    </citation>
    <scope>NUCLEOTIDE SEQUENCE [LARGE SCALE GENOMIC DNA]</scope>
    <source>
        <strain evidence="3">HQ1</strain>
    </source>
</reference>
<evidence type="ECO:0000256" key="1">
    <source>
        <dbReference type="SAM" id="MobiDB-lite"/>
    </source>
</evidence>
<keyword evidence="2" id="KW-0812">Transmembrane</keyword>
<dbReference type="Pfam" id="PF11309">
    <property type="entry name" value="DUF3112"/>
    <property type="match status" value="1"/>
</dbReference>
<feature type="transmembrane region" description="Helical" evidence="2">
    <location>
        <begin position="174"/>
        <end position="194"/>
    </location>
</feature>
<feature type="transmembrane region" description="Helical" evidence="2">
    <location>
        <begin position="215"/>
        <end position="237"/>
    </location>
</feature>
<evidence type="ECO:0000256" key="2">
    <source>
        <dbReference type="SAM" id="Phobius"/>
    </source>
</evidence>
<dbReference type="PANTHER" id="PTHR35184:SF1">
    <property type="entry name" value="INTEGRAL MEMBRANE PROTEIN"/>
    <property type="match status" value="1"/>
</dbReference>
<dbReference type="InterPro" id="IPR021460">
    <property type="entry name" value="DUF3112"/>
</dbReference>
<dbReference type="STRING" id="5098.A0A507QXB4"/>
<gene>
    <name evidence="3" type="ORF">MPDQ_006710</name>
</gene>
<feature type="transmembrane region" description="Helical" evidence="2">
    <location>
        <begin position="54"/>
        <end position="74"/>
    </location>
</feature>
<protein>
    <submittedName>
        <fullName evidence="3">Uncharacterized protein</fullName>
    </submittedName>
</protein>
<keyword evidence="4" id="KW-1185">Reference proteome</keyword>
<feature type="transmembrane region" description="Helical" evidence="2">
    <location>
        <begin position="257"/>
        <end position="277"/>
    </location>
</feature>
<evidence type="ECO:0000313" key="3">
    <source>
        <dbReference type="EMBL" id="TQB72577.1"/>
    </source>
</evidence>
<sequence>MSFGPPYPPWTAVIGGFPNVQVDVPICTIFAVLYAVAGSSHFFLFLYNLRRHHIFIPSNAVAGFCLLRFITNILRLVCVKEKTNISLALTAQIFLAAGIIVLYIINLIFAQRILRASHPRLGWCTPLSILFKIIYALSFLTVVMVITAIVQSFYTLDQNTRRIDRDIQLYGATYFLTVSFLPLVLGSYVVIMALMRDSCSLYSENNIDQFGAGSFRAKLIIVLFSGCLLCLSASFRAGTLWKKPREVFDPAWYSKKPAFYCFYFVIEIIVVYFYLAVRVDKRFHIPSGSSKARHYRGVGKGSSVSMSDARETERMSEEIIEEVGQEDRKQKGEEVSGDVEVKENRSSGVSV</sequence>
<proteinExistence type="predicted"/>
<name>A0A507QXB4_MONPU</name>
<comment type="caution">
    <text evidence="3">The sequence shown here is derived from an EMBL/GenBank/DDBJ whole genome shotgun (WGS) entry which is preliminary data.</text>
</comment>
<feature type="transmembrane region" description="Helical" evidence="2">
    <location>
        <begin position="86"/>
        <end position="109"/>
    </location>
</feature>
<evidence type="ECO:0000313" key="4">
    <source>
        <dbReference type="Proteomes" id="UP000319663"/>
    </source>
</evidence>
<dbReference type="Proteomes" id="UP000319663">
    <property type="component" value="Unassembled WGS sequence"/>
</dbReference>
<feature type="transmembrane region" description="Helical" evidence="2">
    <location>
        <begin position="129"/>
        <end position="154"/>
    </location>
</feature>
<feature type="compositionally biased region" description="Basic and acidic residues" evidence="1">
    <location>
        <begin position="325"/>
        <end position="345"/>
    </location>
</feature>
<keyword evidence="2" id="KW-0472">Membrane</keyword>
<dbReference type="OrthoDB" id="3357002at2759"/>
<feature type="region of interest" description="Disordered" evidence="1">
    <location>
        <begin position="291"/>
        <end position="351"/>
    </location>
</feature>
<feature type="transmembrane region" description="Helical" evidence="2">
    <location>
        <begin position="20"/>
        <end position="47"/>
    </location>
</feature>
<dbReference type="EMBL" id="VIFY01000061">
    <property type="protein sequence ID" value="TQB72577.1"/>
    <property type="molecule type" value="Genomic_DNA"/>
</dbReference>